<sequence>MKQNDIQIIIETTKEALLNEDSPQFNIDTIEALLNGQLNDLALSSEQISQIQSLLFKALESYQQGLSQGTSIDQLLQTLQSDFESELKDLFNPLNQPSSDNLRVTTSDIEKPQNPFTENSPELDKPLILKQLSSAIRTELVDQSQIQKPELVNQSATKPELVNVSSLDVEITSGITNEIEEEGYTPAIPATPSLRFEDVGVSGTDGLLNNPIIEVIGIEQGANWEYSLDAGLTWQEGTATSFELQQDGIYEVNQIQVRQTSAEGSLSAIGSNQQPIHLETIPVTIESVIVSDTALKVGDTATLTITFSEAVTDFDNTDITLANGTLTAVASNDGGITWTATFTPTDDIEDASNIITVGTTLTDLAGNAPLASLDSANYTIDTTEPVINSVTLSDTALKVGDTATLTITFSEAVTDFDNTDITLANGTLTAVASNNGGITWTATFTPTDDIEDASNIITVGTTLTDLAGNAPLASLDSANYTIDTTEPVINSVTLSDTALKVGDTATLTITFSEAVTDFDNTDITLANGTLTAVASNNGGITWTATFTPTDDIEDASNIITVGTTLTDLAGNAPLASLDSANYTIDTTEPVINSVTLSDTALKVGDTATLTITFSEAVTDFDNTDITLANGTLTAVASNDGGITWTATFTPTDDIEDASNIITVGTTLTDLAGNAPLALLDSANYTIDTTEPVINSVTLSDTALKVGDTATLTITFSEAVTDFDNTDITLANGTLTAVASNNGGITWTATFTPTDDIEDASNIITVGTTLTDLAGNAPLASLDSANYTIDTTEPVINSVTLSDTALKVGDTATLTITFSEAVTDFDNTDITLANGTLTAVASNDGGITWTATFTPTDDIEDASNIITVGTTLTDLAGNAPLASLDSANYTIDTTEPVINSVTLSDTALKVGDTATLTITFSEAVTDFDNTDITLANGTLTAVASNDGGITWTATFTPTDDIEDASNIITVGTTLTDLAGNAPLASLDSANYTIDTTEPVINSVTLSDTALKVGDTATLTITFSEAVTDFDNTDITLANGTLTAVASNNGGITWTATFTPTDDIEDASNIITVGTTLTDLAGNAPLASLDSANYTIDTTEPVINSVTLSDTALKVGDTATLTITFSEAVTDFDNTDITLANGTLTAVASNDGGITWTATFTPTDDIEDASNIITVGTTLTDLAGNAPLASLDSANYTIDTTEPVINSVTLSDTALKVGDTATLTITFSEAVTDFDNTDITLANGTLTAVASNDGGITWTATFTPTDDIEDASNIITVGTTLTDLAGNAPLASLDSANYTIDTTEPVINSVTLSDTALKVGDTATLTITFSEAVTDFDNTDITLANGTLTAVASNDGGITWTATFTPTDDIEDASNIITVGTTLTDLAGNAPLASLDSANYTIDTTEPVINSVILSDTALKVGDTATLTITFSEAVTDFDNTDITLANGTLTAVASNDGGITWTATFTPTDDIEDASNIITVGTTLTDLAGNAPLASLDSANYTIDTTEPVINSVTLSDTALKVGDTATLTITFSEAVTDFDNTDITLANGTLTAVASNDGGITWTATFTPTDDIEDASNIITVGTTLTDLAGNAPLASLDSANYTIDTTEPVINSVTLSDTALKVGDTATLTITFSEAVTDFDNTDITLANGTLTAVASNNGGITWTATFTPTDDIEDASNIITVGTTLTDLAGNAPLASLDSANYTIDTTEPVINSVALTAQTGAQNNYLNAGDTITATVTFSEAVIVDITNGIPTLTLDIGGTLVQASYTSGSSSTHLLFTYTIQANQTDSNGISIPENALSLNTGTISDFAGNPASLTHSLVTDNPIYMVDTTGDGTGSTFSLNTDTGSDNSDSITSNGQIDVVFDSAITNWEYSTDGGVTWTDGTGTGTAVNFTLNEGTYDINDIQVREKGVTTDAAGNEGKISTNDVQIIIDQTPSTTTISSVSLSNDTGYSSTDEITNTSSQTISATLSSVLDTGDILYGSVDNGSTWIDITSKVTDTTLNWDGATLSGSSSIVFKIEDSAGNEAGNLGLTPYIIDTTTPSGTLLNASEQIYQMVKLDVPGTEFGNIYNPQIATSSLDDSYAVTWYGNPTSNANSQIYVQIFNADGSITGNSITTFGDVEFTTNYDSYVQITSIGTVGEYAIAWYGQDNTSSYNDYSIFVQRLNANGEAIGSAVKLEATNQTFRADQYPQITSVGTDGSYVVTWQGVRESSTLNSIYVQQFNADGTTTGNIPVELQGDGSIGNYLFPQITAIGTVGEYAVTWYGRDADGDDSIYVQQFNTDGTTTGHTVVKLEASDNTAGNDQKPQITPVGTDGSYAVTWQGADGDDGTLSIYVQQFNADGTTTGNAIVKLEASDQTAGNDQLPQITTIGTNGNYVVTWFGHNADFNTSIYIQRFNPDGTVLGDTVKLDPFDKNNGADSNPQVTSIGSDGSFVVTWSGEDINGDNSIYLQKFSADGVSTGDMIKLEAPGYISGGDVNPQITSVGSDGGFIVTWNGQITSGPTGSIYVQQFFADGSTEQINPDYTNNSGSVEVQSSETGRAYLVNSVHNVTSIASIEALADDQWNSVDITIADTSSNLPATGLAEGNYYLYVADTAGNLSNKVEGTVIVDNTVPTLTITDDTVGTATGDVTYTFSFSEAVTGFTVDDVLVSNGSKATNFASGSDGDSIYTLVVTPDNNSISNMTVNISENVATDVAGNFNTAAEPNVQAVDTTPEDVVFDLVNGVSSSIDGSRSFEANISYNIYLMVDSNTGLLADTINQWNGANQLGSDDTIILVGSGSAILGDTSIAVTRGAMHNIGTFYEWGTGFTFTIGGNLNTSMVDVAGIVRQNGRFERDGPGNDDFITWVDYISSLSNLNFSFVNTLPTSVAVPTPDSSSASF</sequence>
<dbReference type="SMART" id="SM00564">
    <property type="entry name" value="PQQ"/>
    <property type="match status" value="14"/>
</dbReference>
<protein>
    <submittedName>
        <fullName evidence="2">Biofilm-promoting protein BpfA</fullName>
    </submittedName>
</protein>
<proteinExistence type="predicted"/>
<feature type="domain" description="Bacterial Ig-like" evidence="1">
    <location>
        <begin position="1401"/>
        <end position="1502"/>
    </location>
</feature>
<feature type="domain" description="Bacterial Ig-like" evidence="1">
    <location>
        <begin position="687"/>
        <end position="788"/>
    </location>
</feature>
<reference evidence="2" key="1">
    <citation type="journal article" date="2022" name="Arch. Microbiol.">
        <title>Thiomicrorhabdus immobilis sp. nov., a mesophilic sulfur-oxidizing bacterium isolated from sediment of a brackish lake in northern Japan.</title>
        <authorList>
            <person name="Kojima H."/>
            <person name="Mochizuki J."/>
            <person name="Kanda M."/>
            <person name="Watanabe T."/>
            <person name="Fukui M."/>
        </authorList>
    </citation>
    <scope>NUCLEOTIDE SEQUENCE</scope>
    <source>
        <strain evidence="2">Am19</strain>
    </source>
</reference>
<feature type="domain" description="Bacterial Ig-like" evidence="1">
    <location>
        <begin position="287"/>
        <end position="380"/>
    </location>
</feature>
<feature type="domain" description="Bacterial Ig-like" evidence="1">
    <location>
        <begin position="1605"/>
        <end position="1706"/>
    </location>
</feature>
<dbReference type="Proteomes" id="UP001054820">
    <property type="component" value="Chromosome"/>
</dbReference>
<feature type="domain" description="Bacterial Ig-like" evidence="1">
    <location>
        <begin position="1503"/>
        <end position="1604"/>
    </location>
</feature>
<dbReference type="EMBL" id="AP024202">
    <property type="protein sequence ID" value="BCN94149.1"/>
    <property type="molecule type" value="Genomic_DNA"/>
</dbReference>
<feature type="domain" description="Bacterial Ig-like" evidence="1">
    <location>
        <begin position="585"/>
        <end position="686"/>
    </location>
</feature>
<dbReference type="Pfam" id="PF19078">
    <property type="entry name" value="Big_12"/>
    <property type="match status" value="15"/>
</dbReference>
<feature type="domain" description="Bacterial Ig-like" evidence="1">
    <location>
        <begin position="381"/>
        <end position="482"/>
    </location>
</feature>
<dbReference type="PANTHER" id="PTHR34677">
    <property type="match status" value="1"/>
</dbReference>
<dbReference type="SMART" id="SM00710">
    <property type="entry name" value="PbH1"/>
    <property type="match status" value="15"/>
</dbReference>
<organism evidence="2 3">
    <name type="scientific">Thiomicrorhabdus immobilis</name>
    <dbReference type="NCBI Taxonomy" id="2791037"/>
    <lineage>
        <taxon>Bacteria</taxon>
        <taxon>Pseudomonadati</taxon>
        <taxon>Pseudomonadota</taxon>
        <taxon>Gammaproteobacteria</taxon>
        <taxon>Thiotrichales</taxon>
        <taxon>Piscirickettsiaceae</taxon>
        <taxon>Thiomicrorhabdus</taxon>
    </lineage>
</organism>
<dbReference type="InterPro" id="IPR044048">
    <property type="entry name" value="Big_12"/>
</dbReference>
<evidence type="ECO:0000259" key="1">
    <source>
        <dbReference type="Pfam" id="PF19078"/>
    </source>
</evidence>
<feature type="domain" description="Bacterial Ig-like" evidence="1">
    <location>
        <begin position="1197"/>
        <end position="1298"/>
    </location>
</feature>
<feature type="domain" description="Bacterial Ig-like" evidence="1">
    <location>
        <begin position="2613"/>
        <end position="2707"/>
    </location>
</feature>
<feature type="domain" description="Bacterial Ig-like" evidence="1">
    <location>
        <begin position="1095"/>
        <end position="1196"/>
    </location>
</feature>
<feature type="domain" description="Bacterial Ig-like" evidence="1">
    <location>
        <begin position="789"/>
        <end position="890"/>
    </location>
</feature>
<evidence type="ECO:0000313" key="3">
    <source>
        <dbReference type="Proteomes" id="UP001054820"/>
    </source>
</evidence>
<accession>A0ABN6CZU5</accession>
<dbReference type="InterPro" id="IPR006626">
    <property type="entry name" value="PbH1"/>
</dbReference>
<gene>
    <name evidence="2" type="primary">bpfA</name>
    <name evidence="2" type="ORF">THMIRHAM_19340</name>
</gene>
<dbReference type="PANTHER" id="PTHR34677:SF3">
    <property type="entry name" value="BACTERIAL IG-LIKE DOMAIN-CONTAINING PROTEIN"/>
    <property type="match status" value="1"/>
</dbReference>
<dbReference type="RefSeq" id="WP_237261621.1">
    <property type="nucleotide sequence ID" value="NZ_AP024202.1"/>
</dbReference>
<dbReference type="InterPro" id="IPR018391">
    <property type="entry name" value="PQQ_b-propeller_rpt"/>
</dbReference>
<evidence type="ECO:0000313" key="2">
    <source>
        <dbReference type="EMBL" id="BCN94149.1"/>
    </source>
</evidence>
<keyword evidence="3" id="KW-1185">Reference proteome</keyword>
<feature type="domain" description="Bacterial Ig-like" evidence="1">
    <location>
        <begin position="993"/>
        <end position="1094"/>
    </location>
</feature>
<feature type="domain" description="Bacterial Ig-like" evidence="1">
    <location>
        <begin position="483"/>
        <end position="584"/>
    </location>
</feature>
<feature type="domain" description="Bacterial Ig-like" evidence="1">
    <location>
        <begin position="1299"/>
        <end position="1400"/>
    </location>
</feature>
<name>A0ABN6CZU5_9GAMM</name>
<feature type="domain" description="Bacterial Ig-like" evidence="1">
    <location>
        <begin position="891"/>
        <end position="992"/>
    </location>
</feature>